<keyword evidence="3" id="KW-0812">Transmembrane</keyword>
<keyword evidence="1" id="KW-0732">Signal</keyword>
<organism evidence="5 6">
    <name type="scientific">Georgenia thermotolerans</name>
    <dbReference type="NCBI Taxonomy" id="527326"/>
    <lineage>
        <taxon>Bacteria</taxon>
        <taxon>Bacillati</taxon>
        <taxon>Actinomycetota</taxon>
        <taxon>Actinomycetes</taxon>
        <taxon>Micrococcales</taxon>
        <taxon>Bogoriellaceae</taxon>
        <taxon>Georgenia</taxon>
    </lineage>
</organism>
<dbReference type="InterPro" id="IPR007137">
    <property type="entry name" value="DUF348"/>
</dbReference>
<evidence type="ECO:0000313" key="6">
    <source>
        <dbReference type="Proteomes" id="UP000451860"/>
    </source>
</evidence>
<name>A0A7J5UTP1_9MICO</name>
<dbReference type="EMBL" id="WHJE01000007">
    <property type="protein sequence ID" value="KAE8765646.1"/>
    <property type="molecule type" value="Genomic_DNA"/>
</dbReference>
<dbReference type="OrthoDB" id="1404170at2"/>
<keyword evidence="3" id="KW-0472">Membrane</keyword>
<dbReference type="InterPro" id="IPR011098">
    <property type="entry name" value="G5_dom"/>
</dbReference>
<evidence type="ECO:0000256" key="1">
    <source>
        <dbReference type="ARBA" id="ARBA00022729"/>
    </source>
</evidence>
<dbReference type="SMART" id="SM01208">
    <property type="entry name" value="G5"/>
    <property type="match status" value="1"/>
</dbReference>
<dbReference type="Pfam" id="PF07501">
    <property type="entry name" value="G5"/>
    <property type="match status" value="1"/>
</dbReference>
<dbReference type="PROSITE" id="PS51109">
    <property type="entry name" value="G5"/>
    <property type="match status" value="1"/>
</dbReference>
<keyword evidence="3" id="KW-1133">Transmembrane helix</keyword>
<feature type="non-terminal residue" evidence="5">
    <location>
        <position position="320"/>
    </location>
</feature>
<evidence type="ECO:0000256" key="3">
    <source>
        <dbReference type="SAM" id="Phobius"/>
    </source>
</evidence>
<protein>
    <submittedName>
        <fullName evidence="5">DUF348 domain-containing protein</fullName>
    </submittedName>
</protein>
<evidence type="ECO:0000313" key="5">
    <source>
        <dbReference type="EMBL" id="KAE8765646.1"/>
    </source>
</evidence>
<sequence>MTANHSTTPLPAVGAAPTSDHTPNKKKSRRRWLALGVVPVLLVAGAATAQAHKSVDLEINGQRHTLSTFAGSVDGLLEEQGIAVGQHDLLAPGGDTALKDGTDVVVRTAREVAVTVAGEEQKVWTTALTSGEVVNSLAESGRDVSVAASRSLEDGRQPLDMPLVVDGPVDVVADGNTNRVQLEGTAYVTDALKAAGVTTQQPDRVEIRPGQDGAAQVVVTRVVRAERQETQPVDFATVQREDASLLKGQTKVVQEGVPGERTLTFATVTEDGKEIQAEQTGDEVTRAPVDRIVAVGTKAPAPQPAPAPQRAAAAPAPAPA</sequence>
<dbReference type="Proteomes" id="UP000451860">
    <property type="component" value="Unassembled WGS sequence"/>
</dbReference>
<comment type="caution">
    <text evidence="5">The sequence shown here is derived from an EMBL/GenBank/DDBJ whole genome shotgun (WGS) entry which is preliminary data.</text>
</comment>
<dbReference type="Gene3D" id="2.20.230.10">
    <property type="entry name" value="Resuscitation-promoting factor rpfb"/>
    <property type="match status" value="1"/>
</dbReference>
<reference evidence="5 6" key="1">
    <citation type="submission" date="2019-10" db="EMBL/GenBank/DDBJ databases">
        <title>Georgenia wutianyii sp. nov. and Georgenia yuyongxinii sp. nov. isolated from plateau pika (Ochotona curzoniae) in the Qinghai-Tibet plateau of China.</title>
        <authorList>
            <person name="Tian Z."/>
        </authorList>
    </citation>
    <scope>NUCLEOTIDE SEQUENCE [LARGE SCALE GENOMIC DNA]</scope>
    <source>
        <strain evidence="5 6">DSM 21501</strain>
    </source>
</reference>
<feature type="region of interest" description="Disordered" evidence="2">
    <location>
        <begin position="298"/>
        <end position="320"/>
    </location>
</feature>
<dbReference type="Pfam" id="PF03990">
    <property type="entry name" value="DUF348"/>
    <property type="match status" value="2"/>
</dbReference>
<feature type="domain" description="G5" evidence="4">
    <location>
        <begin position="219"/>
        <end position="299"/>
    </location>
</feature>
<dbReference type="RefSeq" id="WP_152359753.1">
    <property type="nucleotide sequence ID" value="NZ_WHJE01000007.1"/>
</dbReference>
<evidence type="ECO:0000259" key="4">
    <source>
        <dbReference type="PROSITE" id="PS51109"/>
    </source>
</evidence>
<accession>A0A7J5UTP1</accession>
<keyword evidence="6" id="KW-1185">Reference proteome</keyword>
<dbReference type="AlphaFoldDB" id="A0A7J5UTP1"/>
<feature type="transmembrane region" description="Helical" evidence="3">
    <location>
        <begin position="32"/>
        <end position="51"/>
    </location>
</feature>
<proteinExistence type="predicted"/>
<gene>
    <name evidence="5" type="ORF">GB883_03105</name>
</gene>
<feature type="region of interest" description="Disordered" evidence="2">
    <location>
        <begin position="1"/>
        <end position="29"/>
    </location>
</feature>
<evidence type="ECO:0000256" key="2">
    <source>
        <dbReference type="SAM" id="MobiDB-lite"/>
    </source>
</evidence>
<feature type="compositionally biased region" description="Low complexity" evidence="2">
    <location>
        <begin position="308"/>
        <end position="320"/>
    </location>
</feature>